<reference evidence="1" key="1">
    <citation type="journal article" date="2019" name="bioRxiv">
        <title>The Genome of the Zebra Mussel, Dreissena polymorpha: A Resource for Invasive Species Research.</title>
        <authorList>
            <person name="McCartney M.A."/>
            <person name="Auch B."/>
            <person name="Kono T."/>
            <person name="Mallez S."/>
            <person name="Zhang Y."/>
            <person name="Obille A."/>
            <person name="Becker A."/>
            <person name="Abrahante J.E."/>
            <person name="Garbe J."/>
            <person name="Badalamenti J.P."/>
            <person name="Herman A."/>
            <person name="Mangelson H."/>
            <person name="Liachko I."/>
            <person name="Sullivan S."/>
            <person name="Sone E.D."/>
            <person name="Koren S."/>
            <person name="Silverstein K.A.T."/>
            <person name="Beckman K.B."/>
            <person name="Gohl D.M."/>
        </authorList>
    </citation>
    <scope>NUCLEOTIDE SEQUENCE</scope>
    <source>
        <strain evidence="1">Duluth1</strain>
        <tissue evidence="1">Whole animal</tissue>
    </source>
</reference>
<evidence type="ECO:0000313" key="1">
    <source>
        <dbReference type="EMBL" id="KAH3705347.1"/>
    </source>
</evidence>
<keyword evidence="2" id="KW-1185">Reference proteome</keyword>
<accession>A0A9D4BTU3</accession>
<dbReference type="EMBL" id="JAIWYP010000015">
    <property type="protein sequence ID" value="KAH3705347.1"/>
    <property type="molecule type" value="Genomic_DNA"/>
</dbReference>
<dbReference type="Proteomes" id="UP000828390">
    <property type="component" value="Unassembled WGS sequence"/>
</dbReference>
<organism evidence="1 2">
    <name type="scientific">Dreissena polymorpha</name>
    <name type="common">Zebra mussel</name>
    <name type="synonym">Mytilus polymorpha</name>
    <dbReference type="NCBI Taxonomy" id="45954"/>
    <lineage>
        <taxon>Eukaryota</taxon>
        <taxon>Metazoa</taxon>
        <taxon>Spiralia</taxon>
        <taxon>Lophotrochozoa</taxon>
        <taxon>Mollusca</taxon>
        <taxon>Bivalvia</taxon>
        <taxon>Autobranchia</taxon>
        <taxon>Heteroconchia</taxon>
        <taxon>Euheterodonta</taxon>
        <taxon>Imparidentia</taxon>
        <taxon>Neoheterodontei</taxon>
        <taxon>Myida</taxon>
        <taxon>Dreissenoidea</taxon>
        <taxon>Dreissenidae</taxon>
        <taxon>Dreissena</taxon>
    </lineage>
</organism>
<protein>
    <submittedName>
        <fullName evidence="1">Uncharacterized protein</fullName>
    </submittedName>
</protein>
<proteinExistence type="predicted"/>
<reference evidence="1" key="2">
    <citation type="submission" date="2020-11" db="EMBL/GenBank/DDBJ databases">
        <authorList>
            <person name="McCartney M.A."/>
            <person name="Auch B."/>
            <person name="Kono T."/>
            <person name="Mallez S."/>
            <person name="Becker A."/>
            <person name="Gohl D.M."/>
            <person name="Silverstein K.A.T."/>
            <person name="Koren S."/>
            <person name="Bechman K.B."/>
            <person name="Herman A."/>
            <person name="Abrahante J.E."/>
            <person name="Garbe J."/>
        </authorList>
    </citation>
    <scope>NUCLEOTIDE SEQUENCE</scope>
    <source>
        <strain evidence="1">Duluth1</strain>
        <tissue evidence="1">Whole animal</tissue>
    </source>
</reference>
<name>A0A9D4BTU3_DREPO</name>
<evidence type="ECO:0000313" key="2">
    <source>
        <dbReference type="Proteomes" id="UP000828390"/>
    </source>
</evidence>
<dbReference type="AlphaFoldDB" id="A0A9D4BTU3"/>
<sequence>MKFAELLEKLKFEKKGSFLVYTSQTFEQSLAFVDSNKAVKTLDIVRDSKGYYLKHKEIPVSATSTKL</sequence>
<comment type="caution">
    <text evidence="1">The sequence shown here is derived from an EMBL/GenBank/DDBJ whole genome shotgun (WGS) entry which is preliminary data.</text>
</comment>
<gene>
    <name evidence="1" type="ORF">DPMN_080416</name>
</gene>